<evidence type="ECO:0000313" key="2">
    <source>
        <dbReference type="EMBL" id="MBX5021989.1"/>
    </source>
</evidence>
<evidence type="ECO:0000313" key="3">
    <source>
        <dbReference type="Proteomes" id="UP000749740"/>
    </source>
</evidence>
<protein>
    <recommendedName>
        <fullName evidence="4">DUF4424 domain-containing protein</fullName>
    </recommendedName>
</protein>
<dbReference type="AlphaFoldDB" id="A0A9Q3M7I9"/>
<organism evidence="2 3">
    <name type="scientific">Rhizobium lentis</name>
    <dbReference type="NCBI Taxonomy" id="1138194"/>
    <lineage>
        <taxon>Bacteria</taxon>
        <taxon>Pseudomonadati</taxon>
        <taxon>Pseudomonadota</taxon>
        <taxon>Alphaproteobacteria</taxon>
        <taxon>Hyphomicrobiales</taxon>
        <taxon>Rhizobiaceae</taxon>
        <taxon>Rhizobium/Agrobacterium group</taxon>
        <taxon>Rhizobium</taxon>
    </lineage>
</organism>
<comment type="caution">
    <text evidence="2">The sequence shown here is derived from an EMBL/GenBank/DDBJ whole genome shotgun (WGS) entry which is preliminary data.</text>
</comment>
<feature type="signal peptide" evidence="1">
    <location>
        <begin position="1"/>
        <end position="22"/>
    </location>
</feature>
<keyword evidence="1" id="KW-0732">Signal</keyword>
<evidence type="ECO:0000256" key="1">
    <source>
        <dbReference type="SAM" id="SignalP"/>
    </source>
</evidence>
<evidence type="ECO:0008006" key="4">
    <source>
        <dbReference type="Google" id="ProtNLM"/>
    </source>
</evidence>
<proteinExistence type="predicted"/>
<dbReference type="RefSeq" id="WP_221105261.1">
    <property type="nucleotide sequence ID" value="NZ_JABDXY010000002.1"/>
</dbReference>
<name>A0A9Q3M7I9_9HYPH</name>
<feature type="chain" id="PRO_5040412753" description="DUF4424 domain-containing protein" evidence="1">
    <location>
        <begin position="23"/>
        <end position="200"/>
    </location>
</feature>
<dbReference type="EMBL" id="JABDYC010000001">
    <property type="protein sequence ID" value="MBX5021989.1"/>
    <property type="molecule type" value="Genomic_DNA"/>
</dbReference>
<gene>
    <name evidence="2" type="ORF">HJB63_05260</name>
</gene>
<sequence>MSILLRSLSLLVGISLAVPAFGNCLTANETKQGVLLTREAPFYSVFYKPDGPVLTEQRLMERDRSLQPASVVYLHPLLVEKRVTANGTHELKYANAIALDDLPQRKNWQSGTTLFINGRKSVSGTTSLTFDGWGDETIASCSYKVWAINSRLELTGLPPIIFEQYYSPELHLVLRSVRLNPSNRPISEVRFDRFEVGWGN</sequence>
<accession>A0A9Q3M7I9</accession>
<dbReference type="Proteomes" id="UP000749740">
    <property type="component" value="Unassembled WGS sequence"/>
</dbReference>
<reference evidence="2" key="1">
    <citation type="submission" date="2020-04" db="EMBL/GenBank/DDBJ databases">
        <title>Global-level population genomics: horizontal gene transfer, symbiosis and evolution in Rhizobia.</title>
        <authorList>
            <person name="Gai Y."/>
        </authorList>
    </citation>
    <scope>NUCLEOTIDE SEQUENCE</scope>
    <source>
        <strain evidence="2">BLR57</strain>
    </source>
</reference>